<gene>
    <name evidence="8" type="ORF">CUNI_LOCUS14979</name>
</gene>
<dbReference type="GO" id="GO:0004930">
    <property type="term" value="F:G protein-coupled receptor activity"/>
    <property type="evidence" value="ECO:0007669"/>
    <property type="project" value="InterPro"/>
</dbReference>
<dbReference type="InterPro" id="IPR017452">
    <property type="entry name" value="GPCR_Rhodpsn_7TM"/>
</dbReference>
<keyword evidence="2 6" id="KW-0812">Transmembrane</keyword>
<feature type="non-terminal residue" evidence="8">
    <location>
        <position position="1"/>
    </location>
</feature>
<dbReference type="Pfam" id="PF00001">
    <property type="entry name" value="7tm_1"/>
    <property type="match status" value="1"/>
</dbReference>
<accession>A0A8S3ZSJ2</accession>
<dbReference type="OrthoDB" id="5987909at2759"/>
<dbReference type="PANTHER" id="PTHR24224:SF6">
    <property type="entry name" value="CARDIOACCELERATORY PEPTIDE RECEPTOR-RELATED"/>
    <property type="match status" value="1"/>
</dbReference>
<comment type="subcellular location">
    <subcellularLocation>
        <location evidence="1">Membrane</location>
    </subcellularLocation>
</comment>
<keyword evidence="4 6" id="KW-0472">Membrane</keyword>
<dbReference type="SUPFAM" id="SSF81321">
    <property type="entry name" value="Family A G protein-coupled receptor-like"/>
    <property type="match status" value="1"/>
</dbReference>
<evidence type="ECO:0000259" key="7">
    <source>
        <dbReference type="PROSITE" id="PS50262"/>
    </source>
</evidence>
<feature type="region of interest" description="Disordered" evidence="5">
    <location>
        <begin position="44"/>
        <end position="66"/>
    </location>
</feature>
<reference evidence="8" key="1">
    <citation type="submission" date="2021-04" db="EMBL/GenBank/DDBJ databases">
        <authorList>
            <consortium name="Molecular Ecology Group"/>
        </authorList>
    </citation>
    <scope>NUCLEOTIDE SEQUENCE</scope>
</reference>
<keyword evidence="9" id="KW-1185">Reference proteome</keyword>
<evidence type="ECO:0000256" key="1">
    <source>
        <dbReference type="ARBA" id="ARBA00004370"/>
    </source>
</evidence>
<dbReference type="EMBL" id="CAJHNH020003491">
    <property type="protein sequence ID" value="CAG5129421.1"/>
    <property type="molecule type" value="Genomic_DNA"/>
</dbReference>
<comment type="caution">
    <text evidence="8">The sequence shown here is derived from an EMBL/GenBank/DDBJ whole genome shotgun (WGS) entry which is preliminary data.</text>
</comment>
<sequence length="189" mass="21274">VYIVLIAVSVFFIPAFIILVCYLAIIIIIINSSHLMDSVTNNTTSTNGDVSRDSSSRSKRNAQCQSSRGIIPQAKIRTIKMTFIIVFVFIMCWSPYFIFNLCHVFGAWPRSDTVIKLTTFIQSLAPLNSAVNPIIYGIFSTRVCRYIRRAPVMSRVPPSVSRCCLNNNPATRKESTADYTSISEIDDFR</sequence>
<dbReference type="PANTHER" id="PTHR24224">
    <property type="entry name" value="CARDIOACCELERATORY PEPTIDE RECEPTOR-RELATED"/>
    <property type="match status" value="1"/>
</dbReference>
<dbReference type="GO" id="GO:0016020">
    <property type="term" value="C:membrane"/>
    <property type="evidence" value="ECO:0007669"/>
    <property type="project" value="UniProtKB-SubCell"/>
</dbReference>
<dbReference type="PRINTS" id="PR00237">
    <property type="entry name" value="GPCRRHODOPSN"/>
</dbReference>
<dbReference type="AlphaFoldDB" id="A0A8S3ZSJ2"/>
<dbReference type="InterPro" id="IPR052665">
    <property type="entry name" value="Neuropeptide-GPCR"/>
</dbReference>
<feature type="transmembrane region" description="Helical" evidence="6">
    <location>
        <begin position="83"/>
        <end position="108"/>
    </location>
</feature>
<organism evidence="8 9">
    <name type="scientific">Candidula unifasciata</name>
    <dbReference type="NCBI Taxonomy" id="100452"/>
    <lineage>
        <taxon>Eukaryota</taxon>
        <taxon>Metazoa</taxon>
        <taxon>Spiralia</taxon>
        <taxon>Lophotrochozoa</taxon>
        <taxon>Mollusca</taxon>
        <taxon>Gastropoda</taxon>
        <taxon>Heterobranchia</taxon>
        <taxon>Euthyneura</taxon>
        <taxon>Panpulmonata</taxon>
        <taxon>Eupulmonata</taxon>
        <taxon>Stylommatophora</taxon>
        <taxon>Helicina</taxon>
        <taxon>Helicoidea</taxon>
        <taxon>Geomitridae</taxon>
        <taxon>Candidula</taxon>
    </lineage>
</organism>
<dbReference type="Gene3D" id="1.20.1070.10">
    <property type="entry name" value="Rhodopsin 7-helix transmembrane proteins"/>
    <property type="match status" value="1"/>
</dbReference>
<proteinExistence type="predicted"/>
<evidence type="ECO:0000313" key="9">
    <source>
        <dbReference type="Proteomes" id="UP000678393"/>
    </source>
</evidence>
<dbReference type="PROSITE" id="PS50262">
    <property type="entry name" value="G_PROTEIN_RECEP_F1_2"/>
    <property type="match status" value="1"/>
</dbReference>
<dbReference type="Proteomes" id="UP000678393">
    <property type="component" value="Unassembled WGS sequence"/>
</dbReference>
<evidence type="ECO:0000256" key="2">
    <source>
        <dbReference type="ARBA" id="ARBA00022692"/>
    </source>
</evidence>
<evidence type="ECO:0000256" key="3">
    <source>
        <dbReference type="ARBA" id="ARBA00022989"/>
    </source>
</evidence>
<feature type="transmembrane region" description="Helical" evidence="6">
    <location>
        <begin position="120"/>
        <end position="139"/>
    </location>
</feature>
<evidence type="ECO:0000256" key="6">
    <source>
        <dbReference type="SAM" id="Phobius"/>
    </source>
</evidence>
<evidence type="ECO:0000256" key="4">
    <source>
        <dbReference type="ARBA" id="ARBA00023136"/>
    </source>
</evidence>
<evidence type="ECO:0000313" key="8">
    <source>
        <dbReference type="EMBL" id="CAG5129421.1"/>
    </source>
</evidence>
<protein>
    <recommendedName>
        <fullName evidence="7">G-protein coupled receptors family 1 profile domain-containing protein</fullName>
    </recommendedName>
</protein>
<dbReference type="InterPro" id="IPR000276">
    <property type="entry name" value="GPCR_Rhodpsn"/>
</dbReference>
<feature type="transmembrane region" description="Helical" evidence="6">
    <location>
        <begin position="6"/>
        <end position="30"/>
    </location>
</feature>
<feature type="domain" description="G-protein coupled receptors family 1 profile" evidence="7">
    <location>
        <begin position="1"/>
        <end position="136"/>
    </location>
</feature>
<keyword evidence="3 6" id="KW-1133">Transmembrane helix</keyword>
<evidence type="ECO:0000256" key="5">
    <source>
        <dbReference type="SAM" id="MobiDB-lite"/>
    </source>
</evidence>
<name>A0A8S3ZSJ2_9EUPU</name>